<dbReference type="AlphaFoldDB" id="A0A0E9RWU8"/>
<protein>
    <submittedName>
        <fullName evidence="1">Uncharacterized protein</fullName>
    </submittedName>
</protein>
<reference evidence="1" key="2">
    <citation type="journal article" date="2015" name="Fish Shellfish Immunol.">
        <title>Early steps in the European eel (Anguilla anguilla)-Vibrio vulnificus interaction in the gills: Role of the RtxA13 toxin.</title>
        <authorList>
            <person name="Callol A."/>
            <person name="Pajuelo D."/>
            <person name="Ebbesson L."/>
            <person name="Teles M."/>
            <person name="MacKenzie S."/>
            <person name="Amaro C."/>
        </authorList>
    </citation>
    <scope>NUCLEOTIDE SEQUENCE</scope>
</reference>
<proteinExistence type="predicted"/>
<sequence>MKYMRFLNNNITKCYLISKNTLYVNIVTNYIQT</sequence>
<dbReference type="EMBL" id="GBXM01075854">
    <property type="protein sequence ID" value="JAH32723.1"/>
    <property type="molecule type" value="Transcribed_RNA"/>
</dbReference>
<organism evidence="1">
    <name type="scientific">Anguilla anguilla</name>
    <name type="common">European freshwater eel</name>
    <name type="synonym">Muraena anguilla</name>
    <dbReference type="NCBI Taxonomy" id="7936"/>
    <lineage>
        <taxon>Eukaryota</taxon>
        <taxon>Metazoa</taxon>
        <taxon>Chordata</taxon>
        <taxon>Craniata</taxon>
        <taxon>Vertebrata</taxon>
        <taxon>Euteleostomi</taxon>
        <taxon>Actinopterygii</taxon>
        <taxon>Neopterygii</taxon>
        <taxon>Teleostei</taxon>
        <taxon>Anguilliformes</taxon>
        <taxon>Anguillidae</taxon>
        <taxon>Anguilla</taxon>
    </lineage>
</organism>
<evidence type="ECO:0000313" key="1">
    <source>
        <dbReference type="EMBL" id="JAH32723.1"/>
    </source>
</evidence>
<accession>A0A0E9RWU8</accession>
<name>A0A0E9RWU8_ANGAN</name>
<reference evidence="1" key="1">
    <citation type="submission" date="2014-11" db="EMBL/GenBank/DDBJ databases">
        <authorList>
            <person name="Amaro Gonzalez C."/>
        </authorList>
    </citation>
    <scope>NUCLEOTIDE SEQUENCE</scope>
</reference>